<dbReference type="EMBL" id="BAAAMR010000002">
    <property type="protein sequence ID" value="GAA2119856.1"/>
    <property type="molecule type" value="Genomic_DNA"/>
</dbReference>
<proteinExistence type="predicted"/>
<dbReference type="Proteomes" id="UP001501020">
    <property type="component" value="Unassembled WGS sequence"/>
</dbReference>
<gene>
    <name evidence="1" type="ORF">GCM10009727_04040</name>
</gene>
<evidence type="ECO:0000313" key="1">
    <source>
        <dbReference type="EMBL" id="GAA2119856.1"/>
    </source>
</evidence>
<reference evidence="2" key="1">
    <citation type="journal article" date="2019" name="Int. J. Syst. Evol. Microbiol.">
        <title>The Global Catalogue of Microorganisms (GCM) 10K type strain sequencing project: providing services to taxonomists for standard genome sequencing and annotation.</title>
        <authorList>
            <consortium name="The Broad Institute Genomics Platform"/>
            <consortium name="The Broad Institute Genome Sequencing Center for Infectious Disease"/>
            <person name="Wu L."/>
            <person name="Ma J."/>
        </authorList>
    </citation>
    <scope>NUCLEOTIDE SEQUENCE [LARGE SCALE GENOMIC DNA]</scope>
    <source>
        <strain evidence="2">JCM 13850</strain>
    </source>
</reference>
<accession>A0ABP5JLZ9</accession>
<comment type="caution">
    <text evidence="1">The sequence shown here is derived from an EMBL/GenBank/DDBJ whole genome shotgun (WGS) entry which is preliminary data.</text>
</comment>
<sequence length="97" mass="10519">MENRTISGDPLAALAAHLSAHRLTVELTSRGLRVVNPDVPGCCAEARHASDLITCRARPEDFGDAWFWTSWGEPIARADRITDAAVFIRGYLAGAGR</sequence>
<keyword evidence="2" id="KW-1185">Reference proteome</keyword>
<name>A0ABP5JLZ9_9ACTN</name>
<protein>
    <submittedName>
        <fullName evidence="1">Uncharacterized protein</fullName>
    </submittedName>
</protein>
<organism evidence="1 2">
    <name type="scientific">Actinomadura napierensis</name>
    <dbReference type="NCBI Taxonomy" id="267854"/>
    <lineage>
        <taxon>Bacteria</taxon>
        <taxon>Bacillati</taxon>
        <taxon>Actinomycetota</taxon>
        <taxon>Actinomycetes</taxon>
        <taxon>Streptosporangiales</taxon>
        <taxon>Thermomonosporaceae</taxon>
        <taxon>Actinomadura</taxon>
    </lineage>
</organism>
<evidence type="ECO:0000313" key="2">
    <source>
        <dbReference type="Proteomes" id="UP001501020"/>
    </source>
</evidence>